<proteinExistence type="predicted"/>
<dbReference type="Proteomes" id="UP001160390">
    <property type="component" value="Unassembled WGS sequence"/>
</dbReference>
<dbReference type="EMBL" id="CABFNP030001307">
    <property type="protein sequence ID" value="CAI6099127.1"/>
    <property type="molecule type" value="Genomic_DNA"/>
</dbReference>
<reference evidence="1" key="1">
    <citation type="submission" date="2023-01" db="EMBL/GenBank/DDBJ databases">
        <authorList>
            <person name="Piombo E."/>
        </authorList>
    </citation>
    <scope>NUCLEOTIDE SEQUENCE</scope>
</reference>
<name>A0AA35QBU6_9HYPO</name>
<protein>
    <submittedName>
        <fullName evidence="1">Uncharacterized protein</fullName>
    </submittedName>
</protein>
<evidence type="ECO:0000313" key="1">
    <source>
        <dbReference type="EMBL" id="CAI6099127.1"/>
    </source>
</evidence>
<organism evidence="1 2">
    <name type="scientific">Clonostachys chloroleuca</name>
    <dbReference type="NCBI Taxonomy" id="1926264"/>
    <lineage>
        <taxon>Eukaryota</taxon>
        <taxon>Fungi</taxon>
        <taxon>Dikarya</taxon>
        <taxon>Ascomycota</taxon>
        <taxon>Pezizomycotina</taxon>
        <taxon>Sordariomycetes</taxon>
        <taxon>Hypocreomycetidae</taxon>
        <taxon>Hypocreales</taxon>
        <taxon>Bionectriaceae</taxon>
        <taxon>Clonostachys</taxon>
    </lineage>
</organism>
<comment type="caution">
    <text evidence="1">The sequence shown here is derived from an EMBL/GenBank/DDBJ whole genome shotgun (WGS) entry which is preliminary data.</text>
</comment>
<evidence type="ECO:0000313" key="2">
    <source>
        <dbReference type="Proteomes" id="UP001160390"/>
    </source>
</evidence>
<gene>
    <name evidence="1" type="ORF">CCHLO57077_00014396</name>
</gene>
<sequence>MISLSRKRNLAPKIQKNEGHVDATLNAKGNTGSKVPVIYYKDAAYFEELTWNQSKKKGGSELLGEMDSKFVGQNGPDGNKILEFQSIKW</sequence>
<dbReference type="AlphaFoldDB" id="A0AA35QBU6"/>
<keyword evidence="2" id="KW-1185">Reference proteome</keyword>
<accession>A0AA35QBU6</accession>